<organism evidence="2 3">
    <name type="scientific">Bacillus salipaludis</name>
    <dbReference type="NCBI Taxonomy" id="2547811"/>
    <lineage>
        <taxon>Bacteria</taxon>
        <taxon>Bacillati</taxon>
        <taxon>Bacillota</taxon>
        <taxon>Bacilli</taxon>
        <taxon>Bacillales</taxon>
        <taxon>Bacillaceae</taxon>
        <taxon>Bacillus</taxon>
    </lineage>
</organism>
<feature type="domain" description="HNH nuclease" evidence="1">
    <location>
        <begin position="37"/>
        <end position="94"/>
    </location>
</feature>
<accession>A0ABW8RSL9</accession>
<dbReference type="RefSeq" id="WP_406583579.1">
    <property type="nucleotide sequence ID" value="NZ_JBJHQH010000035.1"/>
</dbReference>
<protein>
    <recommendedName>
        <fullName evidence="1">HNH nuclease domain-containing protein</fullName>
    </recommendedName>
</protein>
<sequence>MIKLTRENCPVELTEEVKDGLTQQFISDGKSVWKKDYIEENLLKSSHNKCAYCECRVDRESKYMEVEHYHDKHTYPKEVVEWENLLPSCKRCNGNKSTFDTIANDFINPFSMNPQEHLILNKYRFYPISNAAKNTIDQLLLNDSQRLVMQRFEIAETVNSKIEELYERAIEYKSNIKRTGQNRNKIVNGVENLLTEALPKASYCATVATAIVNDVHFLLIKNILIDESLWTESMEQKLYEVQGNALDTNVKRSIDFLKAVHKQY</sequence>
<evidence type="ECO:0000313" key="3">
    <source>
        <dbReference type="Proteomes" id="UP001623041"/>
    </source>
</evidence>
<dbReference type="EMBL" id="JBJHQH010000035">
    <property type="protein sequence ID" value="MFK9095175.1"/>
    <property type="molecule type" value="Genomic_DNA"/>
</dbReference>
<evidence type="ECO:0000259" key="1">
    <source>
        <dbReference type="SMART" id="SM00507"/>
    </source>
</evidence>
<dbReference type="SMART" id="SM00507">
    <property type="entry name" value="HNHc"/>
    <property type="match status" value="1"/>
</dbReference>
<reference evidence="2 3" key="1">
    <citation type="submission" date="2024-11" db="EMBL/GenBank/DDBJ databases">
        <authorList>
            <person name="Lucas J.A."/>
        </authorList>
    </citation>
    <scope>NUCLEOTIDE SEQUENCE [LARGE SCALE GENOMIC DNA]</scope>
    <source>
        <strain evidence="2 3">Z 5.4</strain>
    </source>
</reference>
<gene>
    <name evidence="2" type="ORF">ACJEBI_27440</name>
</gene>
<proteinExistence type="predicted"/>
<dbReference type="Proteomes" id="UP001623041">
    <property type="component" value="Unassembled WGS sequence"/>
</dbReference>
<evidence type="ECO:0000313" key="2">
    <source>
        <dbReference type="EMBL" id="MFK9095175.1"/>
    </source>
</evidence>
<dbReference type="Gene3D" id="1.10.30.50">
    <property type="match status" value="1"/>
</dbReference>
<dbReference type="CDD" id="cd00085">
    <property type="entry name" value="HNHc"/>
    <property type="match status" value="1"/>
</dbReference>
<name>A0ABW8RSL9_9BACI</name>
<dbReference type="InterPro" id="IPR003615">
    <property type="entry name" value="HNH_nuc"/>
</dbReference>
<comment type="caution">
    <text evidence="2">The sequence shown here is derived from an EMBL/GenBank/DDBJ whole genome shotgun (WGS) entry which is preliminary data.</text>
</comment>
<keyword evidence="3" id="KW-1185">Reference proteome</keyword>